<gene>
    <name evidence="1" type="ORF">Sradi_0680800</name>
</gene>
<proteinExistence type="predicted"/>
<name>A0AAW2VMW1_SESRA</name>
<reference evidence="1" key="2">
    <citation type="journal article" date="2024" name="Plant">
        <title>Genomic evolution and insights into agronomic trait innovations of Sesamum species.</title>
        <authorList>
            <person name="Miao H."/>
            <person name="Wang L."/>
            <person name="Qu L."/>
            <person name="Liu H."/>
            <person name="Sun Y."/>
            <person name="Le M."/>
            <person name="Wang Q."/>
            <person name="Wei S."/>
            <person name="Zheng Y."/>
            <person name="Lin W."/>
            <person name="Duan Y."/>
            <person name="Cao H."/>
            <person name="Xiong S."/>
            <person name="Wang X."/>
            <person name="Wei L."/>
            <person name="Li C."/>
            <person name="Ma Q."/>
            <person name="Ju M."/>
            <person name="Zhao R."/>
            <person name="Li G."/>
            <person name="Mu C."/>
            <person name="Tian Q."/>
            <person name="Mei H."/>
            <person name="Zhang T."/>
            <person name="Gao T."/>
            <person name="Zhang H."/>
        </authorList>
    </citation>
    <scope>NUCLEOTIDE SEQUENCE</scope>
    <source>
        <strain evidence="1">G02</strain>
    </source>
</reference>
<sequence>MLAGWPKTPGVMGAQDIFLPQVGVQSPGSLKKQTLLTRSTFEAELCALDTTSTETE</sequence>
<organism evidence="1">
    <name type="scientific">Sesamum radiatum</name>
    <name type="common">Black benniseed</name>
    <dbReference type="NCBI Taxonomy" id="300843"/>
    <lineage>
        <taxon>Eukaryota</taxon>
        <taxon>Viridiplantae</taxon>
        <taxon>Streptophyta</taxon>
        <taxon>Embryophyta</taxon>
        <taxon>Tracheophyta</taxon>
        <taxon>Spermatophyta</taxon>
        <taxon>Magnoliopsida</taxon>
        <taxon>eudicotyledons</taxon>
        <taxon>Gunneridae</taxon>
        <taxon>Pentapetalae</taxon>
        <taxon>asterids</taxon>
        <taxon>lamiids</taxon>
        <taxon>Lamiales</taxon>
        <taxon>Pedaliaceae</taxon>
        <taxon>Sesamum</taxon>
    </lineage>
</organism>
<evidence type="ECO:0000313" key="1">
    <source>
        <dbReference type="EMBL" id="KAL0430548.1"/>
    </source>
</evidence>
<protein>
    <submittedName>
        <fullName evidence="1">Uncharacterized protein</fullName>
    </submittedName>
</protein>
<accession>A0AAW2VMW1</accession>
<dbReference type="AlphaFoldDB" id="A0AAW2VMW1"/>
<dbReference type="EMBL" id="JACGWJ010000003">
    <property type="protein sequence ID" value="KAL0430548.1"/>
    <property type="molecule type" value="Genomic_DNA"/>
</dbReference>
<comment type="caution">
    <text evidence="1">The sequence shown here is derived from an EMBL/GenBank/DDBJ whole genome shotgun (WGS) entry which is preliminary data.</text>
</comment>
<reference evidence="1" key="1">
    <citation type="submission" date="2020-06" db="EMBL/GenBank/DDBJ databases">
        <authorList>
            <person name="Li T."/>
            <person name="Hu X."/>
            <person name="Zhang T."/>
            <person name="Song X."/>
            <person name="Zhang H."/>
            <person name="Dai N."/>
            <person name="Sheng W."/>
            <person name="Hou X."/>
            <person name="Wei L."/>
        </authorList>
    </citation>
    <scope>NUCLEOTIDE SEQUENCE</scope>
    <source>
        <strain evidence="1">G02</strain>
        <tissue evidence="1">Leaf</tissue>
    </source>
</reference>